<keyword evidence="2" id="KW-1185">Reference proteome</keyword>
<proteinExistence type="predicted"/>
<sequence>MSGIQLFALHSPYGLMTAVAALDAGLLGDAAERVLVPMNTAAVPETAIDLATAPAYTTLRGRFDRIEPLNALIDPLHPTDWHPDEQDLPLLGRLLRRAWGLGDGEVELFVQSPQVAPARTLMALFDRARLGVIGDGLMTYSPIRARLPRQITERVARVVYPDVVAGVEPLVFAETDALRVPVPAPAFGAVLREAGECAPDDALDALVDGGSRTALVIGQYLAALGLVSAAEERAMQMAMIDRVAGAGAERIVFKPHPAAPPSGIATLAERAADRGMAFATFTGPQPAEYAALRLGATDVAAAFSSALPTMRALHDARIHAVGAETMLARLTPYENSNRMPVTIVDAMTRGIGEGRMQQLVDTVGYAMQPEIVAHLRPRAVQFLASSSDAERERYVPAGRLRALGLPGAPAPTVLQRLSPRGGVGRLEELRLTAAGARRRAGRVWKVARGR</sequence>
<dbReference type="Pfam" id="PF07388">
    <property type="entry name" value="A-2_8-polyST"/>
    <property type="match status" value="1"/>
</dbReference>
<protein>
    <submittedName>
        <fullName evidence="1">Polysialyltransferase family glycosyltransferase</fullName>
    </submittedName>
</protein>
<dbReference type="RefSeq" id="WP_337333332.1">
    <property type="nucleotide sequence ID" value="NZ_JBBDGM010000016.1"/>
</dbReference>
<accession>A0ABU8LFW0</accession>
<dbReference type="EMBL" id="JBBDGM010000016">
    <property type="protein sequence ID" value="MEJ1089689.1"/>
    <property type="molecule type" value="Genomic_DNA"/>
</dbReference>
<organism evidence="1 2">
    <name type="scientific">Microbacterium bandirmense</name>
    <dbReference type="NCBI Taxonomy" id="3122050"/>
    <lineage>
        <taxon>Bacteria</taxon>
        <taxon>Bacillati</taxon>
        <taxon>Actinomycetota</taxon>
        <taxon>Actinomycetes</taxon>
        <taxon>Micrococcales</taxon>
        <taxon>Microbacteriaceae</taxon>
        <taxon>Microbacterium</taxon>
    </lineage>
</organism>
<gene>
    <name evidence="1" type="ORF">WDU99_15345</name>
</gene>
<reference evidence="1 2" key="1">
    <citation type="submission" date="2024-02" db="EMBL/GenBank/DDBJ databases">
        <authorList>
            <person name="Saticioglu I.B."/>
        </authorList>
    </citation>
    <scope>NUCLEOTIDE SEQUENCE [LARGE SCALE GENOMIC DNA]</scope>
    <source>
        <strain evidence="1 2">Mu-80</strain>
    </source>
</reference>
<name>A0ABU8LFW0_9MICO</name>
<dbReference type="InterPro" id="IPR010866">
    <property type="entry name" value="A-2_8-polyST"/>
</dbReference>
<evidence type="ECO:0000313" key="1">
    <source>
        <dbReference type="EMBL" id="MEJ1089689.1"/>
    </source>
</evidence>
<evidence type="ECO:0000313" key="2">
    <source>
        <dbReference type="Proteomes" id="UP001371224"/>
    </source>
</evidence>
<dbReference type="Proteomes" id="UP001371224">
    <property type="component" value="Unassembled WGS sequence"/>
</dbReference>
<comment type="caution">
    <text evidence="1">The sequence shown here is derived from an EMBL/GenBank/DDBJ whole genome shotgun (WGS) entry which is preliminary data.</text>
</comment>